<evidence type="ECO:0000256" key="2">
    <source>
        <dbReference type="ARBA" id="ARBA00023239"/>
    </source>
</evidence>
<feature type="signal peptide" evidence="5">
    <location>
        <begin position="1"/>
        <end position="25"/>
    </location>
</feature>
<keyword evidence="4" id="KW-0028">Amino-acid biosynthesis</keyword>
<comment type="pathway">
    <text evidence="4">Metabolic intermediate biosynthesis; chorismate biosynthesis; chorismate from D-erythrose 4-phosphate and phosphoenolpyruvate: step 3/7.</text>
</comment>
<evidence type="ECO:0000256" key="5">
    <source>
        <dbReference type="SAM" id="SignalP"/>
    </source>
</evidence>
<keyword evidence="5" id="KW-0732">Signal</keyword>
<dbReference type="InterPro" id="IPR050146">
    <property type="entry name" value="Type-I_3-dehydroquinase"/>
</dbReference>
<evidence type="ECO:0000256" key="4">
    <source>
        <dbReference type="HAMAP-Rule" id="MF_00214"/>
    </source>
</evidence>
<feature type="active site" description="Proton donor/acceptor" evidence="4">
    <location>
        <position position="193"/>
    </location>
</feature>
<feature type="binding site" evidence="4">
    <location>
        <position position="132"/>
    </location>
    <ligand>
        <name>3-dehydroquinate</name>
        <dbReference type="ChEBI" id="CHEBI:32364"/>
    </ligand>
</feature>
<gene>
    <name evidence="4" type="primary">aroD</name>
    <name evidence="6" type="ORF">BS640_20355</name>
</gene>
<dbReference type="SUPFAM" id="SSF51569">
    <property type="entry name" value="Aldolase"/>
    <property type="match status" value="1"/>
</dbReference>
<dbReference type="PANTHER" id="PTHR43699:SF1">
    <property type="entry name" value="3-DEHYDROQUINATE DEHYDRATASE"/>
    <property type="match status" value="1"/>
</dbReference>
<sequence>MKRREFMKSGAALIAGAFVLKNASAAISHSDSLTPSGAIAVPKGGNKRMIKLLKVKGISIGEGAPKLIVPTTATQESEVLDSVRQLAAVKEIDVVEFRLDYLDNALDKIAVAKMTRQVAELLPNKVMLVTFRTEAEGGAKAISDAAYGSLYLEILNNGKADLLDVEMFRSEAVVSKVVAQAHQQGVAIVMSSHDFKKTPPKEELIRRLRHQQALGADILKIATMPHDSGDVLSLMNATWEMHSQYAERPLLTMSMKGIGVVSRLSGELTGSALTFGMVGKPSAPGQIDASHLHQVLDVIHQASQPV</sequence>
<keyword evidence="2 4" id="KW-0456">Lyase</keyword>
<evidence type="ECO:0000313" key="7">
    <source>
        <dbReference type="Proteomes" id="UP000192536"/>
    </source>
</evidence>
<feature type="binding site" evidence="4">
    <location>
        <position position="286"/>
    </location>
    <ligand>
        <name>3-dehydroquinate</name>
        <dbReference type="ChEBI" id="CHEBI:32364"/>
    </ligand>
</feature>
<feature type="active site" description="Schiff-base intermediate with substrate" evidence="4">
    <location>
        <position position="220"/>
    </location>
</feature>
<dbReference type="STRING" id="1646377.BS640_20355"/>
<dbReference type="AlphaFoldDB" id="A0A1X0WA14"/>
<comment type="catalytic activity">
    <reaction evidence="1 4">
        <text>3-dehydroquinate = 3-dehydroshikimate + H2O</text>
        <dbReference type="Rhea" id="RHEA:21096"/>
        <dbReference type="ChEBI" id="CHEBI:15377"/>
        <dbReference type="ChEBI" id="CHEBI:16630"/>
        <dbReference type="ChEBI" id="CHEBI:32364"/>
        <dbReference type="EC" id="4.2.1.10"/>
    </reaction>
</comment>
<keyword evidence="4" id="KW-0057">Aromatic amino acid biosynthesis</keyword>
<dbReference type="GO" id="GO:0009423">
    <property type="term" value="P:chorismate biosynthetic process"/>
    <property type="evidence" value="ECO:0007669"/>
    <property type="project" value="UniProtKB-UniRule"/>
</dbReference>
<dbReference type="InterPro" id="IPR013785">
    <property type="entry name" value="Aldolase_TIM"/>
</dbReference>
<dbReference type="GO" id="GO:0003855">
    <property type="term" value="F:3-dehydroquinate dehydratase activity"/>
    <property type="evidence" value="ECO:0007669"/>
    <property type="project" value="UniProtKB-UniRule"/>
</dbReference>
<evidence type="ECO:0000256" key="3">
    <source>
        <dbReference type="ARBA" id="ARBA00023270"/>
    </source>
</evidence>
<feature type="binding site" evidence="4">
    <location>
        <position position="263"/>
    </location>
    <ligand>
        <name>3-dehydroquinate</name>
        <dbReference type="ChEBI" id="CHEBI:32364"/>
    </ligand>
</feature>
<feature type="binding site" evidence="4">
    <location>
        <position position="282"/>
    </location>
    <ligand>
        <name>3-dehydroquinate</name>
        <dbReference type="ChEBI" id="CHEBI:32364"/>
    </ligand>
</feature>
<organism evidence="6 7">
    <name type="scientific">Rouxiella badensis</name>
    <dbReference type="NCBI Taxonomy" id="1646377"/>
    <lineage>
        <taxon>Bacteria</taxon>
        <taxon>Pseudomonadati</taxon>
        <taxon>Pseudomonadota</taxon>
        <taxon>Gammaproteobacteria</taxon>
        <taxon>Enterobacterales</taxon>
        <taxon>Yersiniaceae</taxon>
        <taxon>Rouxiella</taxon>
    </lineage>
</organism>
<comment type="subunit">
    <text evidence="4">Homodimer.</text>
</comment>
<feature type="binding site" evidence="4">
    <location>
        <begin position="96"/>
        <end position="98"/>
    </location>
    <ligand>
        <name>3-dehydroquinate</name>
        <dbReference type="ChEBI" id="CHEBI:32364"/>
    </ligand>
</feature>
<protein>
    <recommendedName>
        <fullName evidence="4">3-dehydroquinate dehydratase</fullName>
        <shortName evidence="4">3-dehydroquinase</shortName>
        <ecNumber evidence="4">4.2.1.10</ecNumber>
    </recommendedName>
    <alternativeName>
        <fullName evidence="4">Type I DHQase</fullName>
    </alternativeName>
    <alternativeName>
        <fullName evidence="4">Type I dehydroquinase</fullName>
        <shortName evidence="4">DHQ1</shortName>
    </alternativeName>
</protein>
<dbReference type="GO" id="GO:0008652">
    <property type="term" value="P:amino acid biosynthetic process"/>
    <property type="evidence" value="ECO:0007669"/>
    <property type="project" value="UniProtKB-KW"/>
</dbReference>
<dbReference type="Gene3D" id="3.20.20.70">
    <property type="entry name" value="Aldolase class I"/>
    <property type="match status" value="1"/>
</dbReference>
<comment type="caution">
    <text evidence="4">Lacks conserved residue(s) required for the propagation of feature annotation.</text>
</comment>
<dbReference type="GO" id="GO:0046279">
    <property type="term" value="P:3,4-dihydroxybenzoate biosynthetic process"/>
    <property type="evidence" value="ECO:0007669"/>
    <property type="project" value="TreeGrafter"/>
</dbReference>
<keyword evidence="7" id="KW-1185">Reference proteome</keyword>
<dbReference type="FunFam" id="3.20.20.70:FF:000047">
    <property type="entry name" value="3-dehydroquinate dehydratase"/>
    <property type="match status" value="1"/>
</dbReference>
<dbReference type="HAMAP" id="MF_00214">
    <property type="entry name" value="AroD"/>
    <property type="match status" value="1"/>
</dbReference>
<comment type="function">
    <text evidence="4">Involved in the third step of the chorismate pathway, which leads to the biosynthesis of aromatic amino acids. Catalyzes the cis-dehydration of 3-dehydroquinate (DHQ) and introduces the first double bond of the aromatic ring to yield 3-dehydroshikimate.</text>
</comment>
<feature type="chain" id="PRO_5010888296" description="3-dehydroquinate dehydratase" evidence="5">
    <location>
        <begin position="26"/>
        <end position="306"/>
    </location>
</feature>
<dbReference type="PANTHER" id="PTHR43699">
    <property type="entry name" value="3-DEHYDROQUINATE DEHYDRATASE"/>
    <property type="match status" value="1"/>
</dbReference>
<comment type="similarity">
    <text evidence="4">Belongs to the type-I 3-dehydroquinase family.</text>
</comment>
<dbReference type="InterPro" id="IPR001381">
    <property type="entry name" value="DHquinase_I"/>
</dbReference>
<dbReference type="EMBL" id="MRWE01000047">
    <property type="protein sequence ID" value="ORJ23610.1"/>
    <property type="molecule type" value="Genomic_DNA"/>
</dbReference>
<name>A0A1X0WA14_9GAMM</name>
<dbReference type="CDD" id="cd00502">
    <property type="entry name" value="DHQase_I"/>
    <property type="match status" value="1"/>
</dbReference>
<accession>A0A1X0WA14</accession>
<reference evidence="6 7" key="1">
    <citation type="journal article" date="2017" name="Int. J. Syst. Evol. Microbiol.">
        <title>Rouxiella badensis sp. nov. and Rouxiella silvae sp. nov. isolated from peat bog soil in Germany and emendation of the genus description.</title>
        <authorList>
            <person name="Le Fleche-Mateos A."/>
            <person name="Kugler J.H."/>
            <person name="Hansen S.H."/>
            <person name="Syldatk C."/>
            <person name="Hausmann R."/>
            <person name="Lomprez F."/>
            <person name="Vandenbogaert M."/>
            <person name="Manuguerra J.C."/>
            <person name="Grimont P.A."/>
        </authorList>
    </citation>
    <scope>NUCLEOTIDE SEQUENCE [LARGE SCALE GENOMIC DNA]</scope>
    <source>
        <strain evidence="6 7">DSM 100043</strain>
    </source>
</reference>
<dbReference type="NCBIfam" id="TIGR01093">
    <property type="entry name" value="aroD"/>
    <property type="match status" value="1"/>
</dbReference>
<proteinExistence type="inferred from homology"/>
<evidence type="ECO:0000256" key="1">
    <source>
        <dbReference type="ARBA" id="ARBA00001864"/>
    </source>
</evidence>
<keyword evidence="3 4" id="KW-0704">Schiff base</keyword>
<dbReference type="Proteomes" id="UP000192536">
    <property type="component" value="Unassembled WGS sequence"/>
</dbReference>
<dbReference type="GO" id="GO:0009073">
    <property type="term" value="P:aromatic amino acid family biosynthetic process"/>
    <property type="evidence" value="ECO:0007669"/>
    <property type="project" value="UniProtKB-KW"/>
</dbReference>
<dbReference type="UniPathway" id="UPA00053">
    <property type="reaction ID" value="UER00086"/>
</dbReference>
<dbReference type="EC" id="4.2.1.10" evidence="4"/>
<evidence type="ECO:0000313" key="6">
    <source>
        <dbReference type="EMBL" id="ORJ23610.1"/>
    </source>
</evidence>
<comment type="caution">
    <text evidence="6">The sequence shown here is derived from an EMBL/GenBank/DDBJ whole genome shotgun (WGS) entry which is preliminary data.</text>
</comment>
<dbReference type="Pfam" id="PF01487">
    <property type="entry name" value="DHquinase_I"/>
    <property type="match status" value="1"/>
</dbReference>